<comment type="subcellular location">
    <subcellularLocation>
        <location evidence="2">Cell membrane</location>
        <topology evidence="2">Lipid-anchor</topology>
        <topology evidence="2">GPI-anchor</topology>
    </subcellularLocation>
</comment>
<evidence type="ECO:0000256" key="9">
    <source>
        <dbReference type="SAM" id="MobiDB-lite"/>
    </source>
</evidence>
<sequence length="289" mass="31919">MARRVAILSLAAFLSLHIKHISAAANDHAKKHGVFCDLIKLKDAALPEEGVEDDLTKQIADLRQLKFSTSTDEWQSLFDATKETTTPTEPPKGKVTGEAETEWKKQWPLWWQDSRNQFLDKEGPGNTLRFPTIQNKKSRAIAHIHIQALTDAMITLQQRYSQLINFVTKPSDNKIKELTKQAVLGEGETTDSPTAGKGIAQNTQWSTTCKTPNIGISLANDFLCICHGTDANTKLCSQKANGKAWSAALALPADWTNLKGSCQIQPKNPNGGHNSGSNRKLQKYSKSKE</sequence>
<evidence type="ECO:0000259" key="11">
    <source>
        <dbReference type="Pfam" id="PF13206"/>
    </source>
</evidence>
<protein>
    <submittedName>
        <fullName evidence="12">Variant surface glycoprotein 1125.1546</fullName>
    </submittedName>
</protein>
<dbReference type="GO" id="GO:0005886">
    <property type="term" value="C:plasma membrane"/>
    <property type="evidence" value="ECO:0007669"/>
    <property type="project" value="UniProtKB-SubCell"/>
</dbReference>
<evidence type="ECO:0000256" key="10">
    <source>
        <dbReference type="SAM" id="SignalP"/>
    </source>
</evidence>
<keyword evidence="5 10" id="KW-0732">Signal</keyword>
<feature type="compositionally biased region" description="Polar residues" evidence="9">
    <location>
        <begin position="265"/>
        <end position="279"/>
    </location>
</feature>
<dbReference type="AlphaFoldDB" id="A0A1J0R777"/>
<feature type="compositionally biased region" description="Basic residues" evidence="9">
    <location>
        <begin position="280"/>
        <end position="289"/>
    </location>
</feature>
<dbReference type="EMBL" id="KX699777">
    <property type="protein sequence ID" value="APD73733.1"/>
    <property type="molecule type" value="Genomic_DNA"/>
</dbReference>
<evidence type="ECO:0000313" key="12">
    <source>
        <dbReference type="EMBL" id="APD73733.1"/>
    </source>
</evidence>
<dbReference type="GO" id="GO:0098552">
    <property type="term" value="C:side of membrane"/>
    <property type="evidence" value="ECO:0007669"/>
    <property type="project" value="UniProtKB-KW"/>
</dbReference>
<keyword evidence="4" id="KW-0336">GPI-anchor</keyword>
<comment type="function">
    <text evidence="1">VSG forms a coat on the surface of the parasite. The trypanosome evades the immune response of the host by expressing a series of antigenically distinct VSGs from an estimated 1000 VSG genes.</text>
</comment>
<keyword evidence="7" id="KW-0325">Glycoprotein</keyword>
<dbReference type="InterPro" id="IPR025932">
    <property type="entry name" value="Trypano_VSG_B_N_dom"/>
</dbReference>
<keyword evidence="8" id="KW-0449">Lipoprotein</keyword>
<evidence type="ECO:0000256" key="6">
    <source>
        <dbReference type="ARBA" id="ARBA00023136"/>
    </source>
</evidence>
<evidence type="ECO:0000256" key="7">
    <source>
        <dbReference type="ARBA" id="ARBA00023180"/>
    </source>
</evidence>
<feature type="region of interest" description="Disordered" evidence="9">
    <location>
        <begin position="265"/>
        <end position="289"/>
    </location>
</feature>
<accession>A0A1J0R777</accession>
<evidence type="ECO:0000256" key="5">
    <source>
        <dbReference type="ARBA" id="ARBA00022729"/>
    </source>
</evidence>
<proteinExistence type="predicted"/>
<organism evidence="12">
    <name type="scientific">Trypanosoma brucei</name>
    <dbReference type="NCBI Taxonomy" id="5691"/>
    <lineage>
        <taxon>Eukaryota</taxon>
        <taxon>Discoba</taxon>
        <taxon>Euglenozoa</taxon>
        <taxon>Kinetoplastea</taxon>
        <taxon>Metakinetoplastina</taxon>
        <taxon>Trypanosomatida</taxon>
        <taxon>Trypanosomatidae</taxon>
        <taxon>Trypanosoma</taxon>
    </lineage>
</organism>
<keyword evidence="3" id="KW-1003">Cell membrane</keyword>
<keyword evidence="6" id="KW-0472">Membrane</keyword>
<name>A0A1J0R777_9TRYP</name>
<feature type="chain" id="PRO_5013198722" evidence="10">
    <location>
        <begin position="24"/>
        <end position="289"/>
    </location>
</feature>
<evidence type="ECO:0000256" key="3">
    <source>
        <dbReference type="ARBA" id="ARBA00022475"/>
    </source>
</evidence>
<evidence type="ECO:0000256" key="1">
    <source>
        <dbReference type="ARBA" id="ARBA00002523"/>
    </source>
</evidence>
<feature type="domain" description="Trypanosome variant surface glycoprotein B-type N-terminal" evidence="11">
    <location>
        <begin position="12"/>
        <end position="268"/>
    </location>
</feature>
<evidence type="ECO:0000256" key="8">
    <source>
        <dbReference type="ARBA" id="ARBA00023288"/>
    </source>
</evidence>
<evidence type="ECO:0000256" key="4">
    <source>
        <dbReference type="ARBA" id="ARBA00022622"/>
    </source>
</evidence>
<dbReference type="Pfam" id="PF13206">
    <property type="entry name" value="VSG_B"/>
    <property type="match status" value="1"/>
</dbReference>
<reference evidence="12" key="1">
    <citation type="submission" date="2016-08" db="EMBL/GenBank/DDBJ databases">
        <title>VSG repertoire of Trypanosoma brucei EATRO 1125.</title>
        <authorList>
            <person name="Cross G.A."/>
        </authorList>
    </citation>
    <scope>NUCLEOTIDE SEQUENCE</scope>
    <source>
        <strain evidence="12">EATRO 1125</strain>
    </source>
</reference>
<feature type="signal peptide" evidence="10">
    <location>
        <begin position="1"/>
        <end position="23"/>
    </location>
</feature>
<evidence type="ECO:0000256" key="2">
    <source>
        <dbReference type="ARBA" id="ARBA00004609"/>
    </source>
</evidence>